<dbReference type="EMBL" id="DAKRPA010000095">
    <property type="protein sequence ID" value="DAZ98901.1"/>
    <property type="molecule type" value="Genomic_DNA"/>
</dbReference>
<protein>
    <submittedName>
        <fullName evidence="1">Uncharacterized protein</fullName>
    </submittedName>
</protein>
<reference evidence="1" key="1">
    <citation type="submission" date="2022-11" db="EMBL/GenBank/DDBJ databases">
        <authorList>
            <person name="Morgan W.R."/>
            <person name="Tartar A."/>
        </authorList>
    </citation>
    <scope>NUCLEOTIDE SEQUENCE</scope>
    <source>
        <strain evidence="1">ARSEF 373</strain>
    </source>
</reference>
<comment type="caution">
    <text evidence="1">The sequence shown here is derived from an EMBL/GenBank/DDBJ whole genome shotgun (WGS) entry which is preliminary data.</text>
</comment>
<sequence>MLLSSDGTQAEVYEKQGSLALEREWATQSWALRLFGTILGMIVVDAFLAHRYESQRDSALGSGIADFNTFVDRLAYQLIHNNYATSRATQKRPASDDEPLEGSAHLLKPFHSLPQFRDSVGPSKRVQRLCSICRRKASFFCDDCCTPSKNVFCTLCGPGTGRECYKTHLEAGAAV</sequence>
<organism evidence="1 2">
    <name type="scientific">Lagenidium giganteum</name>
    <dbReference type="NCBI Taxonomy" id="4803"/>
    <lineage>
        <taxon>Eukaryota</taxon>
        <taxon>Sar</taxon>
        <taxon>Stramenopiles</taxon>
        <taxon>Oomycota</taxon>
        <taxon>Peronosporomycetes</taxon>
        <taxon>Pythiales</taxon>
        <taxon>Pythiaceae</taxon>
    </lineage>
</organism>
<dbReference type="Proteomes" id="UP001146120">
    <property type="component" value="Unassembled WGS sequence"/>
</dbReference>
<proteinExistence type="predicted"/>
<reference evidence="1" key="2">
    <citation type="journal article" date="2023" name="Microbiol Resour">
        <title>Decontamination and Annotation of the Draft Genome Sequence of the Oomycete Lagenidium giganteum ARSEF 373.</title>
        <authorList>
            <person name="Morgan W.R."/>
            <person name="Tartar A."/>
        </authorList>
    </citation>
    <scope>NUCLEOTIDE SEQUENCE</scope>
    <source>
        <strain evidence="1">ARSEF 373</strain>
    </source>
</reference>
<name>A0AAV2Z091_9STRA</name>
<evidence type="ECO:0000313" key="1">
    <source>
        <dbReference type="EMBL" id="DAZ98901.1"/>
    </source>
</evidence>
<keyword evidence="2" id="KW-1185">Reference proteome</keyword>
<evidence type="ECO:0000313" key="2">
    <source>
        <dbReference type="Proteomes" id="UP001146120"/>
    </source>
</evidence>
<dbReference type="AlphaFoldDB" id="A0AAV2Z091"/>
<gene>
    <name evidence="1" type="ORF">N0F65_002626</name>
</gene>
<accession>A0AAV2Z091</accession>